<dbReference type="GO" id="GO:0003899">
    <property type="term" value="F:DNA-directed RNA polymerase activity"/>
    <property type="evidence" value="ECO:0007669"/>
    <property type="project" value="InterPro"/>
</dbReference>
<proteinExistence type="inferred from homology"/>
<evidence type="ECO:0000313" key="12">
    <source>
        <dbReference type="EMBL" id="KAJ9583377.1"/>
    </source>
</evidence>
<name>A0AAD8EB75_DIPPU</name>
<dbReference type="PANTHER" id="PTHR11239">
    <property type="entry name" value="DNA-DIRECTED RNA POLYMERASE"/>
    <property type="match status" value="1"/>
</dbReference>
<evidence type="ECO:0000256" key="8">
    <source>
        <dbReference type="PIRNR" id="PIRNR005586"/>
    </source>
</evidence>
<dbReference type="AlphaFoldDB" id="A0AAD8EB75"/>
<keyword evidence="4 10" id="KW-0863">Zinc-finger</keyword>
<dbReference type="Pfam" id="PF01096">
    <property type="entry name" value="Zn_ribbon_TFIIS"/>
    <property type="match status" value="1"/>
</dbReference>
<evidence type="ECO:0000256" key="1">
    <source>
        <dbReference type="ARBA" id="ARBA00004604"/>
    </source>
</evidence>
<evidence type="ECO:0000256" key="6">
    <source>
        <dbReference type="ARBA" id="ARBA00023242"/>
    </source>
</evidence>
<accession>A0AAD8EB75</accession>
<dbReference type="InterPro" id="IPR001222">
    <property type="entry name" value="Znf_TFIIS"/>
</dbReference>
<dbReference type="SUPFAM" id="SSF57783">
    <property type="entry name" value="Zinc beta-ribbon"/>
    <property type="match status" value="1"/>
</dbReference>
<dbReference type="Proteomes" id="UP001233999">
    <property type="component" value="Unassembled WGS sequence"/>
</dbReference>
<evidence type="ECO:0000259" key="11">
    <source>
        <dbReference type="PROSITE" id="PS51133"/>
    </source>
</evidence>
<evidence type="ECO:0000256" key="9">
    <source>
        <dbReference type="PIRSR" id="PIRSR005586-1"/>
    </source>
</evidence>
<dbReference type="GO" id="GO:0003676">
    <property type="term" value="F:nucleic acid binding"/>
    <property type="evidence" value="ECO:0007669"/>
    <property type="project" value="InterPro"/>
</dbReference>
<comment type="caution">
    <text evidence="12">The sequence shown here is derived from an EMBL/GenBank/DDBJ whole genome shotgun (WGS) entry which is preliminary data.</text>
</comment>
<evidence type="ECO:0000256" key="5">
    <source>
        <dbReference type="ARBA" id="ARBA00022833"/>
    </source>
</evidence>
<feature type="binding site" evidence="9">
    <location>
        <position position="12"/>
    </location>
    <ligand>
        <name>Zn(2+)</name>
        <dbReference type="ChEBI" id="CHEBI:29105"/>
        <label>1</label>
    </ligand>
</feature>
<dbReference type="PANTHER" id="PTHR11239:SF14">
    <property type="entry name" value="DNA-DIRECTED RNA POLYMERASE I SUBUNIT RPA12"/>
    <property type="match status" value="1"/>
</dbReference>
<comment type="function">
    <text evidence="8">DNA-dependent RNA polymerase catalyzes the transcription of DNA into RNA using the four ribonucleoside triphosphates as substrates.</text>
</comment>
<keyword evidence="8" id="KW-0804">Transcription</keyword>
<reference evidence="12" key="2">
    <citation type="submission" date="2023-05" db="EMBL/GenBank/DDBJ databases">
        <authorList>
            <person name="Fouks B."/>
        </authorList>
    </citation>
    <scope>NUCLEOTIDE SEQUENCE</scope>
    <source>
        <strain evidence="12">Stay&amp;Tobe</strain>
        <tissue evidence="12">Testes</tissue>
    </source>
</reference>
<evidence type="ECO:0000313" key="13">
    <source>
        <dbReference type="Proteomes" id="UP001233999"/>
    </source>
</evidence>
<feature type="binding site" evidence="9">
    <location>
        <position position="81"/>
    </location>
    <ligand>
        <name>Zn(2+)</name>
        <dbReference type="ChEBI" id="CHEBI:29105"/>
        <label>2</label>
    </ligand>
</feature>
<dbReference type="PIRSF" id="PIRSF005586">
    <property type="entry name" value="RNApol_RpoM"/>
    <property type="match status" value="1"/>
</dbReference>
<keyword evidence="5 9" id="KW-0862">Zinc</keyword>
<keyword evidence="2 8" id="KW-0240">DNA-directed RNA polymerase</keyword>
<evidence type="ECO:0000256" key="3">
    <source>
        <dbReference type="ARBA" id="ARBA00022723"/>
    </source>
</evidence>
<evidence type="ECO:0000256" key="4">
    <source>
        <dbReference type="ARBA" id="ARBA00022771"/>
    </source>
</evidence>
<evidence type="ECO:0000256" key="10">
    <source>
        <dbReference type="PIRSR" id="PIRSR005586-2"/>
    </source>
</evidence>
<dbReference type="Gene3D" id="2.20.25.10">
    <property type="match status" value="1"/>
</dbReference>
<dbReference type="SMART" id="SM00440">
    <property type="entry name" value="ZnF_C2C2"/>
    <property type="match status" value="1"/>
</dbReference>
<sequence length="117" mass="13056">MSIKLTSEPGFCPDCGTILPLLSDKDGVRCYICKKVYGSEVFPGLECNYTSQFNSLETYSELKKGQESAEGPVVERKCPNCENDTMSYATLQLRSADEGQTVFYTCTKCKFKETENS</sequence>
<dbReference type="InterPro" id="IPR012164">
    <property type="entry name" value="Rpa12/Rpb9/Rpc10/TFS"/>
</dbReference>
<feature type="binding site" evidence="9">
    <location>
        <position position="30"/>
    </location>
    <ligand>
        <name>Zn(2+)</name>
        <dbReference type="ChEBI" id="CHEBI:29105"/>
        <label>1</label>
    </ligand>
</feature>
<dbReference type="GO" id="GO:0005736">
    <property type="term" value="C:RNA polymerase I complex"/>
    <property type="evidence" value="ECO:0007669"/>
    <property type="project" value="TreeGrafter"/>
</dbReference>
<comment type="similarity">
    <text evidence="8">Belongs to the archaeal rpoM/eukaryotic RPA12/RPB9/RPC11 RNA polymerase family.</text>
</comment>
<dbReference type="CDD" id="cd10507">
    <property type="entry name" value="Zn-ribbon_RPA12"/>
    <property type="match status" value="1"/>
</dbReference>
<protein>
    <recommendedName>
        <fullName evidence="8">DNA-directed RNA polymerase subunit</fullName>
    </recommendedName>
</protein>
<dbReference type="GO" id="GO:0008270">
    <property type="term" value="F:zinc ion binding"/>
    <property type="evidence" value="ECO:0007669"/>
    <property type="project" value="UniProtKB-KW"/>
</dbReference>
<dbReference type="InterPro" id="IPR034004">
    <property type="entry name" value="Zn_ribbon_RPA12_C"/>
</dbReference>
<keyword evidence="6 8" id="KW-0539">Nucleus</keyword>
<feature type="binding site" evidence="9">
    <location>
        <position position="106"/>
    </location>
    <ligand>
        <name>Zn(2+)</name>
        <dbReference type="ChEBI" id="CHEBI:29105"/>
        <label>2</label>
    </ligand>
</feature>
<keyword evidence="3 9" id="KW-0479">Metal-binding</keyword>
<feature type="zinc finger region" description="C4-type" evidence="10">
    <location>
        <begin position="12"/>
        <end position="33"/>
    </location>
</feature>
<keyword evidence="13" id="KW-1185">Reference proteome</keyword>
<reference evidence="12" key="1">
    <citation type="journal article" date="2023" name="IScience">
        <title>Live-bearing cockroach genome reveals convergent evolutionary mechanisms linked to viviparity in insects and beyond.</title>
        <authorList>
            <person name="Fouks B."/>
            <person name="Harrison M.C."/>
            <person name="Mikhailova A.A."/>
            <person name="Marchal E."/>
            <person name="English S."/>
            <person name="Carruthers M."/>
            <person name="Jennings E.C."/>
            <person name="Chiamaka E.L."/>
            <person name="Frigard R.A."/>
            <person name="Pippel M."/>
            <person name="Attardo G.M."/>
            <person name="Benoit J.B."/>
            <person name="Bornberg-Bauer E."/>
            <person name="Tobe S.S."/>
        </authorList>
    </citation>
    <scope>NUCLEOTIDE SEQUENCE</scope>
    <source>
        <strain evidence="12">Stay&amp;Tobe</strain>
    </source>
</reference>
<dbReference type="GO" id="GO:0006363">
    <property type="term" value="P:termination of RNA polymerase I transcription"/>
    <property type="evidence" value="ECO:0007669"/>
    <property type="project" value="TreeGrafter"/>
</dbReference>
<evidence type="ECO:0000256" key="7">
    <source>
        <dbReference type="ARBA" id="ARBA00044497"/>
    </source>
</evidence>
<feature type="domain" description="TFIIS-type" evidence="11">
    <location>
        <begin position="74"/>
        <end position="114"/>
    </location>
</feature>
<feature type="binding site" evidence="9">
    <location>
        <position position="15"/>
    </location>
    <ligand>
        <name>Zn(2+)</name>
        <dbReference type="ChEBI" id="CHEBI:29105"/>
        <label>1</label>
    </ligand>
</feature>
<feature type="binding site" evidence="9">
    <location>
        <position position="109"/>
    </location>
    <ligand>
        <name>Zn(2+)</name>
        <dbReference type="ChEBI" id="CHEBI:29105"/>
        <label>2</label>
    </ligand>
</feature>
<dbReference type="PROSITE" id="PS00466">
    <property type="entry name" value="ZF_TFIIS_1"/>
    <property type="match status" value="1"/>
</dbReference>
<evidence type="ECO:0000256" key="2">
    <source>
        <dbReference type="ARBA" id="ARBA00022478"/>
    </source>
</evidence>
<feature type="binding site" evidence="9">
    <location>
        <position position="33"/>
    </location>
    <ligand>
        <name>Zn(2+)</name>
        <dbReference type="ChEBI" id="CHEBI:29105"/>
        <label>1</label>
    </ligand>
</feature>
<dbReference type="EMBL" id="JASPKZ010007611">
    <property type="protein sequence ID" value="KAJ9583377.1"/>
    <property type="molecule type" value="Genomic_DNA"/>
</dbReference>
<organism evidence="12 13">
    <name type="scientific">Diploptera punctata</name>
    <name type="common">Pacific beetle cockroach</name>
    <dbReference type="NCBI Taxonomy" id="6984"/>
    <lineage>
        <taxon>Eukaryota</taxon>
        <taxon>Metazoa</taxon>
        <taxon>Ecdysozoa</taxon>
        <taxon>Arthropoda</taxon>
        <taxon>Hexapoda</taxon>
        <taxon>Insecta</taxon>
        <taxon>Pterygota</taxon>
        <taxon>Neoptera</taxon>
        <taxon>Polyneoptera</taxon>
        <taxon>Dictyoptera</taxon>
        <taxon>Blattodea</taxon>
        <taxon>Blaberoidea</taxon>
        <taxon>Blaberidae</taxon>
        <taxon>Diplopterinae</taxon>
        <taxon>Diploptera</taxon>
    </lineage>
</organism>
<gene>
    <name evidence="12" type="ORF">L9F63_022284</name>
</gene>
<comment type="function">
    <text evidence="7">Core component of RNA polymerase I (Pol I), a DNA-dependent RNA polymerase which synthesizes ribosomal RNA precursors using the four ribonucleoside triphosphates as substrates. Can mediate Pol I proofreading of the nascent RNA transcript. Anchors into the Pol I active site to monitor transcription fidelity and cleave mis-incorporated 5'-ribonucleotides.</text>
</comment>
<feature type="binding site" evidence="9">
    <location>
        <position position="78"/>
    </location>
    <ligand>
        <name>Zn(2+)</name>
        <dbReference type="ChEBI" id="CHEBI:29105"/>
        <label>2</label>
    </ligand>
</feature>
<comment type="subcellular location">
    <subcellularLocation>
        <location evidence="1">Nucleus</location>
        <location evidence="1">Nucleolus</location>
    </subcellularLocation>
</comment>
<dbReference type="PROSITE" id="PS51133">
    <property type="entry name" value="ZF_TFIIS_2"/>
    <property type="match status" value="1"/>
</dbReference>